<sequence>MKTLVTGGAGFVGGHLSRALLDRGDDVVIVDSLTDYYDPSLKKATVATLTDGGARFVEGDINEIDLEALLDVDVIFHQAGQPGVRKSWGDDFAAYISANIAATQRLLEAVHASPWSPKVIYASSSSIYGTAETYPTNELTLPRPRSPYGVTKLAAEHLACLYAENFGLRTASLRYFTVYGPRQRPDMAFTRFTRAALEGTEIPLFGDGEQIRDFTFVSDIVAANLAAADSEIAPGAVFNVSGGSNCSVNEVLDILASITGNELQIKRLPFVEGDVQRTGGDSSKLTNATGWRPLTKIEDGLRAQVGWMRSVLDGETR</sequence>
<dbReference type="PANTHER" id="PTHR43574">
    <property type="entry name" value="EPIMERASE-RELATED"/>
    <property type="match status" value="1"/>
</dbReference>
<dbReference type="PRINTS" id="PR01713">
    <property type="entry name" value="NUCEPIMERASE"/>
</dbReference>
<reference evidence="3" key="1">
    <citation type="submission" date="2020-07" db="EMBL/GenBank/DDBJ databases">
        <authorList>
            <person name="Pettersson B.M.F."/>
            <person name="Behra P.R.K."/>
            <person name="Ramesh M."/>
            <person name="Das S."/>
            <person name="Dasgupta S."/>
            <person name="Kirsebom L.A."/>
        </authorList>
    </citation>
    <scope>NUCLEOTIDE SEQUENCE</scope>
    <source>
        <strain evidence="3">DSM 44838</strain>
    </source>
</reference>
<dbReference type="InterPro" id="IPR036291">
    <property type="entry name" value="NAD(P)-bd_dom_sf"/>
</dbReference>
<evidence type="ECO:0000313" key="3">
    <source>
        <dbReference type="EMBL" id="MCV7421497.1"/>
    </source>
</evidence>
<comment type="caution">
    <text evidence="3">The sequence shown here is derived from an EMBL/GenBank/DDBJ whole genome shotgun (WGS) entry which is preliminary data.</text>
</comment>
<dbReference type="Gene3D" id="3.40.50.720">
    <property type="entry name" value="NAD(P)-binding Rossmann-like Domain"/>
    <property type="match status" value="1"/>
</dbReference>
<keyword evidence="1" id="KW-0520">NAD</keyword>
<dbReference type="Pfam" id="PF01370">
    <property type="entry name" value="Epimerase"/>
    <property type="match status" value="1"/>
</dbReference>
<organism evidence="3 4">
    <name type="scientific">Mycobacterium yunnanensis</name>
    <dbReference type="NCBI Taxonomy" id="368477"/>
    <lineage>
        <taxon>Bacteria</taxon>
        <taxon>Bacillati</taxon>
        <taxon>Actinomycetota</taxon>
        <taxon>Actinomycetes</taxon>
        <taxon>Mycobacteriales</taxon>
        <taxon>Mycobacteriaceae</taxon>
        <taxon>Mycobacterium</taxon>
    </lineage>
</organism>
<accession>A0A9X2YLE4</accession>
<dbReference type="Gene3D" id="3.90.25.10">
    <property type="entry name" value="UDP-galactose 4-epimerase, domain 1"/>
    <property type="match status" value="1"/>
</dbReference>
<dbReference type="SUPFAM" id="SSF51735">
    <property type="entry name" value="NAD(P)-binding Rossmann-fold domains"/>
    <property type="match status" value="1"/>
</dbReference>
<keyword evidence="4" id="KW-1185">Reference proteome</keyword>
<evidence type="ECO:0000259" key="2">
    <source>
        <dbReference type="Pfam" id="PF01370"/>
    </source>
</evidence>
<dbReference type="Proteomes" id="UP001141629">
    <property type="component" value="Unassembled WGS sequence"/>
</dbReference>
<dbReference type="AlphaFoldDB" id="A0A9X2YLE4"/>
<dbReference type="RefSeq" id="WP_263996265.1">
    <property type="nucleotide sequence ID" value="NZ_JACKVK010000008.1"/>
</dbReference>
<dbReference type="InterPro" id="IPR001509">
    <property type="entry name" value="Epimerase_deHydtase"/>
</dbReference>
<evidence type="ECO:0000313" key="4">
    <source>
        <dbReference type="Proteomes" id="UP001141629"/>
    </source>
</evidence>
<protein>
    <submittedName>
        <fullName evidence="3">NAD-dependent epimerase/dehydratase family protein</fullName>
    </submittedName>
</protein>
<feature type="domain" description="NAD-dependent epimerase/dehydratase" evidence="2">
    <location>
        <begin position="4"/>
        <end position="240"/>
    </location>
</feature>
<dbReference type="EMBL" id="JACKVK010000008">
    <property type="protein sequence ID" value="MCV7421497.1"/>
    <property type="molecule type" value="Genomic_DNA"/>
</dbReference>
<gene>
    <name evidence="3" type="ORF">H7K45_13190</name>
</gene>
<evidence type="ECO:0000256" key="1">
    <source>
        <dbReference type="ARBA" id="ARBA00023027"/>
    </source>
</evidence>
<reference evidence="3" key="2">
    <citation type="journal article" date="2022" name="BMC Genomics">
        <title>Comparative genome analysis of mycobacteria focusing on tRNA and non-coding RNA.</title>
        <authorList>
            <person name="Behra P.R.K."/>
            <person name="Pettersson B.M.F."/>
            <person name="Ramesh M."/>
            <person name="Das S."/>
            <person name="Dasgupta S."/>
            <person name="Kirsebom L.A."/>
        </authorList>
    </citation>
    <scope>NUCLEOTIDE SEQUENCE</scope>
    <source>
        <strain evidence="3">DSM 44838</strain>
    </source>
</reference>
<proteinExistence type="predicted"/>
<name>A0A9X2YLE4_9MYCO</name>